<evidence type="ECO:0000313" key="1">
    <source>
        <dbReference type="EMBL" id="RUS72834.1"/>
    </source>
</evidence>
<keyword evidence="2" id="KW-1185">Reference proteome</keyword>
<comment type="caution">
    <text evidence="1">The sequence shown here is derived from an EMBL/GenBank/DDBJ whole genome shotgun (WGS) entry which is preliminary data.</text>
</comment>
<dbReference type="EMBL" id="RQTK01001011">
    <property type="protein sequence ID" value="RUS72834.1"/>
    <property type="molecule type" value="Genomic_DNA"/>
</dbReference>
<name>A0A3S1B1P0_ELYCH</name>
<accession>A0A3S1B1P0</accession>
<dbReference type="AlphaFoldDB" id="A0A3S1B1P0"/>
<dbReference type="Proteomes" id="UP000271974">
    <property type="component" value="Unassembled WGS sequence"/>
</dbReference>
<reference evidence="1 2" key="1">
    <citation type="submission" date="2019-01" db="EMBL/GenBank/DDBJ databases">
        <title>A draft genome assembly of the solar-powered sea slug Elysia chlorotica.</title>
        <authorList>
            <person name="Cai H."/>
            <person name="Li Q."/>
            <person name="Fang X."/>
            <person name="Li J."/>
            <person name="Curtis N.E."/>
            <person name="Altenburger A."/>
            <person name="Shibata T."/>
            <person name="Feng M."/>
            <person name="Maeda T."/>
            <person name="Schwartz J.A."/>
            <person name="Shigenobu S."/>
            <person name="Lundholm N."/>
            <person name="Nishiyama T."/>
            <person name="Yang H."/>
            <person name="Hasebe M."/>
            <person name="Li S."/>
            <person name="Pierce S.K."/>
            <person name="Wang J."/>
        </authorList>
    </citation>
    <scope>NUCLEOTIDE SEQUENCE [LARGE SCALE GENOMIC DNA]</scope>
    <source>
        <strain evidence="1">EC2010</strain>
        <tissue evidence="1">Whole organism of an adult</tissue>
    </source>
</reference>
<proteinExistence type="predicted"/>
<organism evidence="1 2">
    <name type="scientific">Elysia chlorotica</name>
    <name type="common">Eastern emerald elysia</name>
    <name type="synonym">Sea slug</name>
    <dbReference type="NCBI Taxonomy" id="188477"/>
    <lineage>
        <taxon>Eukaryota</taxon>
        <taxon>Metazoa</taxon>
        <taxon>Spiralia</taxon>
        <taxon>Lophotrochozoa</taxon>
        <taxon>Mollusca</taxon>
        <taxon>Gastropoda</taxon>
        <taxon>Heterobranchia</taxon>
        <taxon>Euthyneura</taxon>
        <taxon>Panpulmonata</taxon>
        <taxon>Sacoglossa</taxon>
        <taxon>Placobranchoidea</taxon>
        <taxon>Plakobranchidae</taxon>
        <taxon>Elysia</taxon>
    </lineage>
</organism>
<evidence type="ECO:0000313" key="2">
    <source>
        <dbReference type="Proteomes" id="UP000271974"/>
    </source>
</evidence>
<sequence length="298" mass="33140">MHHDDSRLLMQAEAYRRVVTSSNRCATRSDPTRHKPNSAGIYPTEMRTTVELRTSDISLLSICSIWCPVAQRLFQRAILVSRGYRVPPLFRCYGNDKQVAGRRTHKLENMFPLQRLVRYPAVGYMDKSSGGAMGKQTYQRVSENQMPQAHPTPVCSSTSPGIRNLSQGCGQQLKALLTGVRPPLPPGVSESAGGLGDVLGDVPAAFRQDQARQLLQAHTAVLQLAQNQGHTITPTRDKVLPESVEHRAPSGACLDLTNWRSNNLGHKAQWVVLFTSDMRTGVQISTEGWFRTRLVWDL</sequence>
<gene>
    <name evidence="1" type="ORF">EGW08_019399</name>
</gene>
<protein>
    <submittedName>
        <fullName evidence="1">Uncharacterized protein</fullName>
    </submittedName>
</protein>